<evidence type="ECO:0000259" key="3">
    <source>
        <dbReference type="Pfam" id="PF14016"/>
    </source>
</evidence>
<evidence type="ECO:0000313" key="4">
    <source>
        <dbReference type="EMBL" id="MEF3114638.1"/>
    </source>
</evidence>
<feature type="compositionally biased region" description="Low complexity" evidence="1">
    <location>
        <begin position="442"/>
        <end position="451"/>
    </location>
</feature>
<feature type="compositionally biased region" description="Polar residues" evidence="1">
    <location>
        <begin position="251"/>
        <end position="268"/>
    </location>
</feature>
<feature type="compositionally biased region" description="Basic and acidic residues" evidence="1">
    <location>
        <begin position="24"/>
        <end position="45"/>
    </location>
</feature>
<feature type="region of interest" description="Disordered" evidence="1">
    <location>
        <begin position="1"/>
        <end position="160"/>
    </location>
</feature>
<protein>
    <submittedName>
        <fullName evidence="4">DUF4232 domain-containing protein</fullName>
    </submittedName>
</protein>
<feature type="transmembrane region" description="Helical" evidence="2">
    <location>
        <begin position="162"/>
        <end position="184"/>
    </location>
</feature>
<keyword evidence="2" id="KW-0472">Membrane</keyword>
<gene>
    <name evidence="4" type="ORF">RB636_15835</name>
</gene>
<proteinExistence type="predicted"/>
<dbReference type="EMBL" id="JAVFKM010000006">
    <property type="protein sequence ID" value="MEF3114638.1"/>
    <property type="molecule type" value="Genomic_DNA"/>
</dbReference>
<feature type="region of interest" description="Disordered" evidence="1">
    <location>
        <begin position="303"/>
        <end position="348"/>
    </location>
</feature>
<comment type="caution">
    <text evidence="4">The sequence shown here is derived from an EMBL/GenBank/DDBJ whole genome shotgun (WGS) entry which is preliminary data.</text>
</comment>
<evidence type="ECO:0000256" key="1">
    <source>
        <dbReference type="SAM" id="MobiDB-lite"/>
    </source>
</evidence>
<reference evidence="4 5" key="1">
    <citation type="submission" date="2023-08" db="EMBL/GenBank/DDBJ databases">
        <authorList>
            <person name="Sharma P."/>
            <person name="Verma V."/>
            <person name="Mohan M.K."/>
            <person name="Dubey A.K."/>
        </authorList>
    </citation>
    <scope>NUCLEOTIDE SEQUENCE [LARGE SCALE GENOMIC DNA]</scope>
    <source>
        <strain evidence="4 5">ADP4</strain>
    </source>
</reference>
<keyword evidence="2" id="KW-1133">Transmembrane helix</keyword>
<feature type="region of interest" description="Disordered" evidence="1">
    <location>
        <begin position="188"/>
        <end position="288"/>
    </location>
</feature>
<dbReference type="InterPro" id="IPR025326">
    <property type="entry name" value="DUF4232"/>
</dbReference>
<keyword evidence="5" id="KW-1185">Reference proteome</keyword>
<evidence type="ECO:0000313" key="5">
    <source>
        <dbReference type="Proteomes" id="UP001348265"/>
    </source>
</evidence>
<dbReference type="Pfam" id="PF14016">
    <property type="entry name" value="DUF4232"/>
    <property type="match status" value="1"/>
</dbReference>
<accession>A0ABU7WVD4</accession>
<feature type="compositionally biased region" description="Pro residues" evidence="1">
    <location>
        <begin position="376"/>
        <end position="386"/>
    </location>
</feature>
<feature type="compositionally biased region" description="Gly residues" evidence="1">
    <location>
        <begin position="402"/>
        <end position="427"/>
    </location>
</feature>
<name>A0ABU7WVD4_9ACTN</name>
<feature type="compositionally biased region" description="Basic and acidic residues" evidence="1">
    <location>
        <begin position="210"/>
        <end position="219"/>
    </location>
</feature>
<feature type="compositionally biased region" description="Low complexity" evidence="1">
    <location>
        <begin position="47"/>
        <end position="66"/>
    </location>
</feature>
<keyword evidence="2" id="KW-0812">Transmembrane</keyword>
<dbReference type="Proteomes" id="UP001348265">
    <property type="component" value="Unassembled WGS sequence"/>
</dbReference>
<dbReference type="RefSeq" id="WP_331787027.1">
    <property type="nucleotide sequence ID" value="NZ_JAVFKM010000006.1"/>
</dbReference>
<evidence type="ECO:0000256" key="2">
    <source>
        <dbReference type="SAM" id="Phobius"/>
    </source>
</evidence>
<feature type="domain" description="DUF4232" evidence="3">
    <location>
        <begin position="279"/>
        <end position="387"/>
    </location>
</feature>
<sequence>MSGKQFGPYDPQDRQGPRNSRNQGEPRHPQHQQDRHGTQDQHDARAPQGSQDPQSSQDSQGSQNSQTPKDSPDPKDEPQDSQEAGPIGRTGPEGQAGQSGPEGPAGESDQPGQSGQDTGRGVGEDELRRLLHSAVGDLEPAPDSLEQLRRAVPARRRRRRHAVVGAAAALLLGGTSIPAMVHVANFADGPEDRPANAASTQRTPGGTEGTHGEGTEHSGKPPAGHGGKKTDPGKPAEPGKSPDAAERKPSAGTSTPYPSGTMDVTSPACSRAQLGNGVSSVGPADASGRVYGSFRVVNTSDTACSVEGGGEIGVLPQGGTDSSRVSVVDHTAGDAAPALPDPITTPDQLVLKPGQAYEVKFAWVPAEGGGTTGCSAPPPSPTPVPSKAPGEKSPDSSSSVSGEGGGSTTGGSQAGGNEGTPGGGSNPPGGIVLSHTPEAGEPAAADAKLPDACAGTVYRTEPLPAQ</sequence>
<organism evidence="4 5">
    <name type="scientific">Streptomyces chrestomyceticus</name>
    <dbReference type="NCBI Taxonomy" id="68185"/>
    <lineage>
        <taxon>Bacteria</taxon>
        <taxon>Bacillati</taxon>
        <taxon>Actinomycetota</taxon>
        <taxon>Actinomycetes</taxon>
        <taxon>Kitasatosporales</taxon>
        <taxon>Streptomycetaceae</taxon>
        <taxon>Streptomyces</taxon>
    </lineage>
</organism>
<feature type="region of interest" description="Disordered" evidence="1">
    <location>
        <begin position="366"/>
        <end position="451"/>
    </location>
</feature>